<evidence type="ECO:0000259" key="3">
    <source>
        <dbReference type="Pfam" id="PF25876"/>
    </source>
</evidence>
<comment type="subcellular location">
    <subcellularLocation>
        <location evidence="1">Cell envelope</location>
    </subcellularLocation>
</comment>
<feature type="domain" description="Multidrug resistance protein MdtA-like barrel-sandwich hybrid" evidence="4">
    <location>
        <begin position="62"/>
        <end position="191"/>
    </location>
</feature>
<dbReference type="Pfam" id="PF25917">
    <property type="entry name" value="BSH_RND"/>
    <property type="match status" value="1"/>
</dbReference>
<dbReference type="EMBL" id="JACNJD010000148">
    <property type="protein sequence ID" value="MBC8176597.1"/>
    <property type="molecule type" value="Genomic_DNA"/>
</dbReference>
<dbReference type="SUPFAM" id="SSF111369">
    <property type="entry name" value="HlyD-like secretion proteins"/>
    <property type="match status" value="1"/>
</dbReference>
<gene>
    <name evidence="7" type="ORF">H8E19_04255</name>
</gene>
<evidence type="ECO:0000259" key="4">
    <source>
        <dbReference type="Pfam" id="PF25917"/>
    </source>
</evidence>
<dbReference type="PROSITE" id="PS51257">
    <property type="entry name" value="PROKAR_LIPOPROTEIN"/>
    <property type="match status" value="1"/>
</dbReference>
<dbReference type="GO" id="GO:0005886">
    <property type="term" value="C:plasma membrane"/>
    <property type="evidence" value="ECO:0007669"/>
    <property type="project" value="TreeGrafter"/>
</dbReference>
<evidence type="ECO:0000256" key="2">
    <source>
        <dbReference type="ARBA" id="ARBA00009477"/>
    </source>
</evidence>
<feature type="domain" description="Multidrug resistance protein MdtA-like C-terminal permuted SH3" evidence="6">
    <location>
        <begin position="305"/>
        <end position="364"/>
    </location>
</feature>
<dbReference type="Gene3D" id="2.40.30.170">
    <property type="match status" value="1"/>
</dbReference>
<dbReference type="GO" id="GO:0022857">
    <property type="term" value="F:transmembrane transporter activity"/>
    <property type="evidence" value="ECO:0007669"/>
    <property type="project" value="InterPro"/>
</dbReference>
<organism evidence="7 8">
    <name type="scientific">Candidatus Desulfacyla euxinica</name>
    <dbReference type="NCBI Taxonomy" id="2841693"/>
    <lineage>
        <taxon>Bacteria</taxon>
        <taxon>Deltaproteobacteria</taxon>
        <taxon>Candidatus Desulfacyla</taxon>
    </lineage>
</organism>
<dbReference type="Pfam" id="PF25967">
    <property type="entry name" value="RND-MFP_C"/>
    <property type="match status" value="1"/>
</dbReference>
<dbReference type="Proteomes" id="UP000650524">
    <property type="component" value="Unassembled WGS sequence"/>
</dbReference>
<accession>A0A8J6MW62</accession>
<sequence length="386" mass="42989">MKKIELIFLCLLFLGLFSCTQKKETEQGPPPPPQVSVYEIKAREVPIYQELVGQVYGFKDIGISARVEGYLEGIHFKEGFPVKKGMLLYTLESQQFEADVAAKMSGVAAAETYTTESKTYLDRIEPLAKEKAVSQSDLDSAQAQYDVGLSQIKAAKANLRAANIQLGYTKIYSPISGIIGKTKAKVGDFVGRQPSPIILNTVSRIDTVLVQFFITESQYLMFMRRHMAQIEKGKFEEVEKANLELILSDGSIYKHKGTPDFVNREVDPQTGALLIQASFPNPDELLRPGQFAKVKGEIEVVKDGILIPQRCLIELQGTFSVYVLGAENKVQMKEVKVGPKIDSFWLIREGLKSGEKVVYEGLQTVKDGTVVDAKVVHVPFKDEEKK</sequence>
<dbReference type="NCBIfam" id="TIGR01730">
    <property type="entry name" value="RND_mfp"/>
    <property type="match status" value="1"/>
</dbReference>
<dbReference type="InterPro" id="IPR058624">
    <property type="entry name" value="MdtA-like_HH"/>
</dbReference>
<dbReference type="InterPro" id="IPR058627">
    <property type="entry name" value="MdtA-like_C"/>
</dbReference>
<evidence type="ECO:0000256" key="1">
    <source>
        <dbReference type="ARBA" id="ARBA00004196"/>
    </source>
</evidence>
<evidence type="ECO:0000313" key="8">
    <source>
        <dbReference type="Proteomes" id="UP000650524"/>
    </source>
</evidence>
<dbReference type="Gene3D" id="2.40.50.100">
    <property type="match status" value="1"/>
</dbReference>
<dbReference type="InterPro" id="IPR058626">
    <property type="entry name" value="MdtA-like_b-barrel"/>
</dbReference>
<dbReference type="Gene3D" id="2.40.420.20">
    <property type="match status" value="1"/>
</dbReference>
<comment type="caution">
    <text evidence="7">The sequence shown here is derived from an EMBL/GenBank/DDBJ whole genome shotgun (WGS) entry which is preliminary data.</text>
</comment>
<protein>
    <submittedName>
        <fullName evidence="7">Efflux RND transporter periplasmic adaptor subunit</fullName>
    </submittedName>
</protein>
<dbReference type="PANTHER" id="PTHR30158">
    <property type="entry name" value="ACRA/E-RELATED COMPONENT OF DRUG EFFLUX TRANSPORTER"/>
    <property type="match status" value="1"/>
</dbReference>
<evidence type="ECO:0000313" key="7">
    <source>
        <dbReference type="EMBL" id="MBC8176597.1"/>
    </source>
</evidence>
<dbReference type="AlphaFoldDB" id="A0A8J6MW62"/>
<dbReference type="GO" id="GO:0046677">
    <property type="term" value="P:response to antibiotic"/>
    <property type="evidence" value="ECO:0007669"/>
    <property type="project" value="TreeGrafter"/>
</dbReference>
<name>A0A8J6MW62_9DELT</name>
<evidence type="ECO:0000259" key="6">
    <source>
        <dbReference type="Pfam" id="PF25967"/>
    </source>
</evidence>
<proteinExistence type="inferred from homology"/>
<dbReference type="InterPro" id="IPR058625">
    <property type="entry name" value="MdtA-like_BSH"/>
</dbReference>
<feature type="domain" description="Multidrug resistance protein MdtA-like alpha-helical hairpin" evidence="3">
    <location>
        <begin position="109"/>
        <end position="169"/>
    </location>
</feature>
<dbReference type="GO" id="GO:0030313">
    <property type="term" value="C:cell envelope"/>
    <property type="evidence" value="ECO:0007669"/>
    <property type="project" value="UniProtKB-SubCell"/>
</dbReference>
<dbReference type="Pfam" id="PF25944">
    <property type="entry name" value="Beta-barrel_RND"/>
    <property type="match status" value="1"/>
</dbReference>
<evidence type="ECO:0000259" key="5">
    <source>
        <dbReference type="Pfam" id="PF25944"/>
    </source>
</evidence>
<dbReference type="Pfam" id="PF25876">
    <property type="entry name" value="HH_MFP_RND"/>
    <property type="match status" value="1"/>
</dbReference>
<dbReference type="Gene3D" id="1.10.287.470">
    <property type="entry name" value="Helix hairpin bin"/>
    <property type="match status" value="1"/>
</dbReference>
<reference evidence="7 8" key="1">
    <citation type="submission" date="2020-08" db="EMBL/GenBank/DDBJ databases">
        <title>Bridging the membrane lipid divide: bacteria of the FCB group superphylum have the potential to synthesize archaeal ether lipids.</title>
        <authorList>
            <person name="Villanueva L."/>
            <person name="Von Meijenfeldt F.A.B."/>
            <person name="Westbye A.B."/>
            <person name="Yadav S."/>
            <person name="Hopmans E.C."/>
            <person name="Dutilh B.E."/>
            <person name="Sinninghe Damste J.S."/>
        </authorList>
    </citation>
    <scope>NUCLEOTIDE SEQUENCE [LARGE SCALE GENOMIC DNA]</scope>
    <source>
        <strain evidence="7">NIOZ-UU27</strain>
    </source>
</reference>
<comment type="similarity">
    <text evidence="2">Belongs to the membrane fusion protein (MFP) (TC 8.A.1) family.</text>
</comment>
<feature type="domain" description="Multidrug resistance protein MdtA-like beta-barrel" evidence="5">
    <location>
        <begin position="208"/>
        <end position="295"/>
    </location>
</feature>
<dbReference type="InterPro" id="IPR006143">
    <property type="entry name" value="RND_pump_MFP"/>
</dbReference>